<feature type="region of interest" description="Disordered" evidence="1">
    <location>
        <begin position="106"/>
        <end position="135"/>
    </location>
</feature>
<organism evidence="2 3">
    <name type="scientific">Cryptococcus floricola</name>
    <dbReference type="NCBI Taxonomy" id="2591691"/>
    <lineage>
        <taxon>Eukaryota</taxon>
        <taxon>Fungi</taxon>
        <taxon>Dikarya</taxon>
        <taxon>Basidiomycota</taxon>
        <taxon>Agaricomycotina</taxon>
        <taxon>Tremellomycetes</taxon>
        <taxon>Tremellales</taxon>
        <taxon>Cryptococcaceae</taxon>
        <taxon>Cryptococcus</taxon>
    </lineage>
</organism>
<evidence type="ECO:0000313" key="3">
    <source>
        <dbReference type="Proteomes" id="UP000322245"/>
    </source>
</evidence>
<evidence type="ECO:0000256" key="1">
    <source>
        <dbReference type="SAM" id="MobiDB-lite"/>
    </source>
</evidence>
<evidence type="ECO:0000313" key="2">
    <source>
        <dbReference type="EMBL" id="TYJ53208.1"/>
    </source>
</evidence>
<dbReference type="Proteomes" id="UP000322245">
    <property type="component" value="Unassembled WGS sequence"/>
</dbReference>
<accession>A0A5D3ARA4</accession>
<sequence length="155" mass="16108">MLNPAAEYTAANAKPTTVPVTSATPAAKAVATSGRIRTGHRGGLLPFALSSILGLGGAGWAESPERSGVALFGSDTGLSDVVEEEEGSLASAGWAGLSLGGGFSDFEEDGRKTVRERRSVNDARVEQSRNSEHRRRSVQYNVNLQMAADGSTVGM</sequence>
<name>A0A5D3ARA4_9TREE</name>
<gene>
    <name evidence="2" type="ORF">B9479_006186</name>
</gene>
<reference evidence="2 3" key="1">
    <citation type="submission" date="2017-05" db="EMBL/GenBank/DDBJ databases">
        <title>The Genome Sequence of Tsuchiyaea wingfieldii DSM 27421.</title>
        <authorList>
            <person name="Cuomo C."/>
            <person name="Passer A."/>
            <person name="Billmyre B."/>
            <person name="Heitman J."/>
        </authorList>
    </citation>
    <scope>NUCLEOTIDE SEQUENCE [LARGE SCALE GENOMIC DNA]</scope>
    <source>
        <strain evidence="2 3">DSM 27421</strain>
    </source>
</reference>
<proteinExistence type="predicted"/>
<protein>
    <submittedName>
        <fullName evidence="2">Uncharacterized protein</fullName>
    </submittedName>
</protein>
<keyword evidence="3" id="KW-1185">Reference proteome</keyword>
<feature type="compositionally biased region" description="Basic and acidic residues" evidence="1">
    <location>
        <begin position="109"/>
        <end position="131"/>
    </location>
</feature>
<comment type="caution">
    <text evidence="2">The sequence shown here is derived from an EMBL/GenBank/DDBJ whole genome shotgun (WGS) entry which is preliminary data.</text>
</comment>
<dbReference type="AlphaFoldDB" id="A0A5D3ARA4"/>
<dbReference type="EMBL" id="NIDF01000098">
    <property type="protein sequence ID" value="TYJ53208.1"/>
    <property type="molecule type" value="Genomic_DNA"/>
</dbReference>